<evidence type="ECO:0000256" key="3">
    <source>
        <dbReference type="SAM" id="SignalP"/>
    </source>
</evidence>
<dbReference type="PANTHER" id="PTHR30344:SF1">
    <property type="entry name" value="6-PHOSPHOGLUCONOLACTONASE"/>
    <property type="match status" value="1"/>
</dbReference>
<dbReference type="PANTHER" id="PTHR30344">
    <property type="entry name" value="6-PHOSPHOGLUCONOLACTONASE-RELATED"/>
    <property type="match status" value="1"/>
</dbReference>
<dbReference type="GO" id="GO:0005829">
    <property type="term" value="C:cytosol"/>
    <property type="evidence" value="ECO:0007669"/>
    <property type="project" value="TreeGrafter"/>
</dbReference>
<dbReference type="RefSeq" id="WP_243607316.1">
    <property type="nucleotide sequence ID" value="NZ_JALGRD010000010.1"/>
</dbReference>
<dbReference type="Gene3D" id="2.130.10.10">
    <property type="entry name" value="YVTN repeat-like/Quinoprotein amine dehydrogenase"/>
    <property type="match status" value="1"/>
</dbReference>
<dbReference type="GO" id="GO:0006006">
    <property type="term" value="P:glucose metabolic process"/>
    <property type="evidence" value="ECO:0007669"/>
    <property type="project" value="UniProtKB-KW"/>
</dbReference>
<sequence length="395" mass="42858">MRHLINALRQCALIGSLAFSTSGAAAPMYQVLIGSYTSEGNSEGIYRMQFDAERGHLDPQPLQVIRSHNPSWLTLDLNRNRLYAANENGPGHPDPVGRVSAFMIAASSGRLSPLAQQITLGDEPTHLALSRDGRFLFVSNYGSRANPGGSLAVVPTAKDGTLMPVTQIATHKASEQHPERQQSAHVHSAVISPDGKTLFVSDLGADRIFVYRYDPSNAERPLTPADPAVITLPDGSGPRHLAFSPDGLQAYATLELSAQVVRFDHVDGSLVQRQLVNLAEDGDASRHSPGAIHPSPDGRFLYVSDRAETNRILVYAVDDNGMLREIQQRDSEGREPREFAIDPSGRFMLIANQKSDALVVLERDPDTGLLGDTLQSLPMGRPSDVKFIDRTQSGG</sequence>
<dbReference type="InterPro" id="IPR050282">
    <property type="entry name" value="Cycloisomerase_2"/>
</dbReference>
<evidence type="ECO:0000256" key="2">
    <source>
        <dbReference type="ARBA" id="ARBA00022526"/>
    </source>
</evidence>
<dbReference type="Pfam" id="PF10282">
    <property type="entry name" value="Lactonase"/>
    <property type="match status" value="1"/>
</dbReference>
<evidence type="ECO:0000313" key="4">
    <source>
        <dbReference type="EMBL" id="MCJ0975270.1"/>
    </source>
</evidence>
<feature type="chain" id="PRO_5040793345" evidence="3">
    <location>
        <begin position="26"/>
        <end position="395"/>
    </location>
</feature>
<protein>
    <submittedName>
        <fullName evidence="4">Lactonase family protein</fullName>
    </submittedName>
</protein>
<comment type="similarity">
    <text evidence="1">Belongs to the cycloisomerase 2 family.</text>
</comment>
<name>A0A9X1W6M5_9GAMM</name>
<dbReference type="SUPFAM" id="SSF51004">
    <property type="entry name" value="C-terminal (heme d1) domain of cytochrome cd1-nitrite reductase"/>
    <property type="match status" value="1"/>
</dbReference>
<dbReference type="InterPro" id="IPR015943">
    <property type="entry name" value="WD40/YVTN_repeat-like_dom_sf"/>
</dbReference>
<keyword evidence="5" id="KW-1185">Reference proteome</keyword>
<feature type="signal peptide" evidence="3">
    <location>
        <begin position="1"/>
        <end position="25"/>
    </location>
</feature>
<dbReference type="InterPro" id="IPR019405">
    <property type="entry name" value="Lactonase_7-beta_prop"/>
</dbReference>
<dbReference type="EMBL" id="JALGRD010000010">
    <property type="protein sequence ID" value="MCJ0975270.1"/>
    <property type="molecule type" value="Genomic_DNA"/>
</dbReference>
<reference evidence="4" key="1">
    <citation type="submission" date="2022-03" db="EMBL/GenBank/DDBJ databases">
        <title>Pseudomonas marianensis sp. nov., a marine bacterium isolated from deep-sea sediments of the Mariana Trench.</title>
        <authorList>
            <person name="Wei Y."/>
        </authorList>
    </citation>
    <scope>NUCLEOTIDE SEQUENCE</scope>
    <source>
        <strain evidence="4">PS1</strain>
    </source>
</reference>
<keyword evidence="3" id="KW-0732">Signal</keyword>
<evidence type="ECO:0000313" key="5">
    <source>
        <dbReference type="Proteomes" id="UP001139682"/>
    </source>
</evidence>
<keyword evidence="2" id="KW-0119">Carbohydrate metabolism</keyword>
<gene>
    <name evidence="4" type="ORF">MST27_18015</name>
</gene>
<evidence type="ECO:0000256" key="1">
    <source>
        <dbReference type="ARBA" id="ARBA00005564"/>
    </source>
</evidence>
<dbReference type="AlphaFoldDB" id="A0A9X1W6M5"/>
<dbReference type="Proteomes" id="UP001139682">
    <property type="component" value="Unassembled WGS sequence"/>
</dbReference>
<comment type="caution">
    <text evidence="4">The sequence shown here is derived from an EMBL/GenBank/DDBJ whole genome shotgun (WGS) entry which is preliminary data.</text>
</comment>
<dbReference type="InterPro" id="IPR011048">
    <property type="entry name" value="Haem_d1_sf"/>
</dbReference>
<accession>A0A9X1W6M5</accession>
<dbReference type="GO" id="GO:0017057">
    <property type="term" value="F:6-phosphogluconolactonase activity"/>
    <property type="evidence" value="ECO:0007669"/>
    <property type="project" value="TreeGrafter"/>
</dbReference>
<keyword evidence="2" id="KW-0313">Glucose metabolism</keyword>
<organism evidence="4 5">
    <name type="scientific">Stutzerimonas marianensis</name>
    <dbReference type="NCBI Taxonomy" id="2929513"/>
    <lineage>
        <taxon>Bacteria</taxon>
        <taxon>Pseudomonadati</taxon>
        <taxon>Pseudomonadota</taxon>
        <taxon>Gammaproteobacteria</taxon>
        <taxon>Pseudomonadales</taxon>
        <taxon>Pseudomonadaceae</taxon>
        <taxon>Stutzerimonas</taxon>
    </lineage>
</organism>
<proteinExistence type="inferred from homology"/>